<evidence type="ECO:0000313" key="3">
    <source>
        <dbReference type="Proteomes" id="UP000239352"/>
    </source>
</evidence>
<dbReference type="InterPro" id="IPR031795">
    <property type="entry name" value="Zf-HC3"/>
</dbReference>
<protein>
    <recommendedName>
        <fullName evidence="4">Zinc-finger domain-containing protein</fullName>
    </recommendedName>
</protein>
<reference evidence="2 3" key="1">
    <citation type="submission" date="2018-03" db="EMBL/GenBank/DDBJ databases">
        <title>Actinopolyspora mortivallis from Sahara, screening for active biomolecules.</title>
        <authorList>
            <person name="Selama O."/>
            <person name="Wellington E.M.H."/>
            <person name="Hacene H."/>
        </authorList>
    </citation>
    <scope>NUCLEOTIDE SEQUENCE [LARGE SCALE GENOMIC DNA]</scope>
    <source>
        <strain evidence="2 3">M5A</strain>
    </source>
</reference>
<feature type="region of interest" description="Disordered" evidence="1">
    <location>
        <begin position="1"/>
        <end position="24"/>
    </location>
</feature>
<dbReference type="Gene3D" id="2.30.30.990">
    <property type="entry name" value="Malonyl-[acyl-carrier protein] O-methyltransferase, zinc-finger motif"/>
    <property type="match status" value="1"/>
</dbReference>
<comment type="caution">
    <text evidence="2">The sequence shown here is derived from an EMBL/GenBank/DDBJ whole genome shotgun (WGS) entry which is preliminary data.</text>
</comment>
<keyword evidence="3" id="KW-1185">Reference proteome</keyword>
<dbReference type="Proteomes" id="UP000239352">
    <property type="component" value="Unassembled WGS sequence"/>
</dbReference>
<dbReference type="EMBL" id="PVSR01000005">
    <property type="protein sequence ID" value="PRW64235.1"/>
    <property type="molecule type" value="Genomic_DNA"/>
</dbReference>
<dbReference type="AlphaFoldDB" id="A0A2T0GYN7"/>
<name>A0A2T0GYN7_ACTMO</name>
<dbReference type="Pfam" id="PF16827">
    <property type="entry name" value="zf-HC3"/>
    <property type="match status" value="1"/>
</dbReference>
<evidence type="ECO:0000256" key="1">
    <source>
        <dbReference type="SAM" id="MobiDB-lite"/>
    </source>
</evidence>
<dbReference type="STRING" id="1050202.GCA_000384035_02995"/>
<accession>A0A2T0GYN7</accession>
<gene>
    <name evidence="2" type="ORF">CEP50_06265</name>
</gene>
<evidence type="ECO:0000313" key="2">
    <source>
        <dbReference type="EMBL" id="PRW64235.1"/>
    </source>
</evidence>
<evidence type="ECO:0008006" key="4">
    <source>
        <dbReference type="Google" id="ProtNLM"/>
    </source>
</evidence>
<dbReference type="InParanoid" id="A0A2T0GYN7"/>
<proteinExistence type="predicted"/>
<organism evidence="2 3">
    <name type="scientific">Actinopolyspora mortivallis</name>
    <dbReference type="NCBI Taxonomy" id="33906"/>
    <lineage>
        <taxon>Bacteria</taxon>
        <taxon>Bacillati</taxon>
        <taxon>Actinomycetota</taxon>
        <taxon>Actinomycetes</taxon>
        <taxon>Actinopolysporales</taxon>
        <taxon>Actinopolysporaceae</taxon>
        <taxon>Actinopolyspora</taxon>
    </lineage>
</organism>
<dbReference type="RefSeq" id="WP_106112990.1">
    <property type="nucleotide sequence ID" value="NZ_PVSR01000005.1"/>
</dbReference>
<sequence>MPHPFTWVPAAEQRHVSRDPVPPPGMEFPDGVVVSTLCGREVTSATGELAWLWTTCPSCDDAAREIVGAPPRPEISSERGEHA</sequence>